<dbReference type="InterPro" id="IPR039797">
    <property type="entry name" value="Pecanex"/>
</dbReference>
<dbReference type="InterPro" id="IPR007735">
    <property type="entry name" value="Pecanex_C"/>
</dbReference>
<sequence length="1285" mass="145780">MGSGVPLLNEYKQEFLWKRFPQTVLGGPKLRLGYDAPAYVYLNQIFLWIMPWLIGGIFTLTIELSYSDDILKNNLVLFCSVYGACMSIFVLLIQIFSSIQHAKQKNDVKFMKKHNLLSEEDEVEFDSCCGSETVHFVIPPKSFKINILLHALISGMLCGLSLWYLLPWSLNILFFYNYGATAVLHMLGWLTVCVAQYPLTTGSPPEPAMYRTMDVWELSPITRPFYALLCIAFHIVHVYGNYSEFMLTNQILHVVFVCLPVLWICGVLPPVDCLFLWLLEQVHIFLLGGSPMASDARLLCMLVLSTGVYLAAYFIPVSVGNVVVCASMGYILSTDLGGLGSQLWIFYQTHTKNKVSIGSKNKAINSTPSIKGFLWSWNLSTVFYHFIMIVIIGVEAGLLTYDTTILNSDLKGVLGYIIVGLCIVEKIFRESQSVYIFFGLVRNFIFPPTVQRGRIFAYRKKQLIPLGLIRRLVVNWVGPFVMVAYLSLTVIQTDVKALQLSTSIWYIFGVVRAFRAVWQSTVNALLEMSAVHLIVITLTNNSIIMSLQPPILLLIIGMSRDRCFQLLNKLYFFFTLLLSSWLDKKQRRKSTAVVIFLSFLFFPVVMVILSAAAILSSPLLPLFTLPLFFIAFPRPSRFWPESVGASANACSDSVYYKQFAPVFAKALRKMFANGSLGEAKPGNHYMVRFQDRLAWFTVLERGATYCTVNVKGLELQETSCHTAEAARMDDIFELAFERDNIGSCGLNAYPLHSLTPVDAIGVQTYSDARNVLTGIIDSPDSLAITMSYFVKSLTWIILHHVNKQKIKENKETERQKEKAVARKEKEYLGIEKRSSVRKSKGEINHNNQKSDLNNHKSRHTSITQMQEVKSTIKNDLTMVDTDSRPVSAKKKRKPSQTSSIHSFTDSIWSDDFEVEKIEKKKINVINSSRNLNTPNTRSKMSASPVTETPRQKSKTVFDDEIDDLLEDMTFGMPVVDAHRSSKMAEPLFSKPVSNKRTQSNNHIYKPVTNLAGSPDFKCQYSAHISLPIKWRELPIEYSQLSRHISQFPTDWYKHVLSQLDWSVISCPAEKVALEVAADDALTNCYSQLIMACFSGFDFQSKYGGANSLYKTYIGDVPWNAMVDWLAEEKELYGLVIKAFRYGFKLMIDHMIMGDISSHEELTEYLQDYDDNWYIGLETEDDWRNGIVDNKHNLFSLGHNSIQGTYNSRVLSLQEVMVHIGRLNEEVVKGQWANLSMELLYLTNDDEERYSIQAHPTILRNLTVQAADPPLGYPIFSSRPISVPTL</sequence>
<feature type="transmembrane region" description="Helical" evidence="6">
    <location>
        <begin position="530"/>
        <end position="558"/>
    </location>
</feature>
<feature type="transmembrane region" description="Helical" evidence="6">
    <location>
        <begin position="178"/>
        <end position="200"/>
    </location>
</feature>
<dbReference type="Proteomes" id="UP001347796">
    <property type="component" value="Unassembled WGS sequence"/>
</dbReference>
<feature type="transmembrane region" description="Helical" evidence="6">
    <location>
        <begin position="497"/>
        <end position="518"/>
    </location>
</feature>
<keyword evidence="5 6" id="KW-0472">Membrane</keyword>
<feature type="region of interest" description="Disordered" evidence="7">
    <location>
        <begin position="835"/>
        <end position="859"/>
    </location>
</feature>
<keyword evidence="4 6" id="KW-1133">Transmembrane helix</keyword>
<reference evidence="9 10" key="1">
    <citation type="submission" date="2024-01" db="EMBL/GenBank/DDBJ databases">
        <title>The genome of the rayed Mediterranean limpet Patella caerulea (Linnaeus, 1758).</title>
        <authorList>
            <person name="Anh-Thu Weber A."/>
            <person name="Halstead-Nussloch G."/>
        </authorList>
    </citation>
    <scope>NUCLEOTIDE SEQUENCE [LARGE SCALE GENOMIC DNA]</scope>
    <source>
        <strain evidence="9">AATW-2023a</strain>
        <tissue evidence="9">Whole specimen</tissue>
    </source>
</reference>
<comment type="caution">
    <text evidence="9">The sequence shown here is derived from an EMBL/GenBank/DDBJ whole genome shotgun (WGS) entry which is preliminary data.</text>
</comment>
<dbReference type="EMBL" id="JAZGQO010000007">
    <property type="protein sequence ID" value="KAK6181580.1"/>
    <property type="molecule type" value="Genomic_DNA"/>
</dbReference>
<evidence type="ECO:0000256" key="3">
    <source>
        <dbReference type="ARBA" id="ARBA00022692"/>
    </source>
</evidence>
<proteinExistence type="inferred from homology"/>
<feature type="domain" description="Pecanex C-terminal" evidence="8">
    <location>
        <begin position="1108"/>
        <end position="1277"/>
    </location>
</feature>
<feature type="region of interest" description="Disordered" evidence="7">
    <location>
        <begin position="928"/>
        <end position="952"/>
    </location>
</feature>
<comment type="subcellular location">
    <subcellularLocation>
        <location evidence="1 6">Membrane</location>
        <topology evidence="1 6">Multi-pass membrane protein</topology>
    </subcellularLocation>
</comment>
<feature type="transmembrane region" description="Helical" evidence="6">
    <location>
        <begin position="299"/>
        <end position="332"/>
    </location>
</feature>
<dbReference type="GO" id="GO:0016020">
    <property type="term" value="C:membrane"/>
    <property type="evidence" value="ECO:0007669"/>
    <property type="project" value="UniProtKB-SubCell"/>
</dbReference>
<evidence type="ECO:0000256" key="6">
    <source>
        <dbReference type="RuleBase" id="RU367089"/>
    </source>
</evidence>
<evidence type="ECO:0000256" key="4">
    <source>
        <dbReference type="ARBA" id="ARBA00022989"/>
    </source>
</evidence>
<evidence type="ECO:0000259" key="8">
    <source>
        <dbReference type="Pfam" id="PF05041"/>
    </source>
</evidence>
<feature type="region of interest" description="Disordered" evidence="7">
    <location>
        <begin position="882"/>
        <end position="901"/>
    </location>
</feature>
<feature type="transmembrane region" description="Helical" evidence="6">
    <location>
        <begin position="382"/>
        <end position="401"/>
    </location>
</feature>
<comment type="similarity">
    <text evidence="2 6">Belongs to the pecanex family.</text>
</comment>
<organism evidence="9 10">
    <name type="scientific">Patella caerulea</name>
    <name type="common">Rayed Mediterranean limpet</name>
    <dbReference type="NCBI Taxonomy" id="87958"/>
    <lineage>
        <taxon>Eukaryota</taxon>
        <taxon>Metazoa</taxon>
        <taxon>Spiralia</taxon>
        <taxon>Lophotrochozoa</taxon>
        <taxon>Mollusca</taxon>
        <taxon>Gastropoda</taxon>
        <taxon>Patellogastropoda</taxon>
        <taxon>Patelloidea</taxon>
        <taxon>Patellidae</taxon>
        <taxon>Patella</taxon>
    </lineage>
</organism>
<accession>A0AAN8JU33</accession>
<feature type="transmembrane region" description="Helical" evidence="6">
    <location>
        <begin position="39"/>
        <end position="62"/>
    </location>
</feature>
<feature type="transmembrane region" description="Helical" evidence="6">
    <location>
        <begin position="472"/>
        <end position="491"/>
    </location>
</feature>
<feature type="transmembrane region" description="Helical" evidence="6">
    <location>
        <begin position="147"/>
        <end position="166"/>
    </location>
</feature>
<evidence type="ECO:0000256" key="2">
    <source>
        <dbReference type="ARBA" id="ARBA00010170"/>
    </source>
</evidence>
<feature type="transmembrane region" description="Helical" evidence="6">
    <location>
        <begin position="594"/>
        <end position="615"/>
    </location>
</feature>
<feature type="transmembrane region" description="Helical" evidence="6">
    <location>
        <begin position="74"/>
        <end position="96"/>
    </location>
</feature>
<evidence type="ECO:0000256" key="1">
    <source>
        <dbReference type="ARBA" id="ARBA00004141"/>
    </source>
</evidence>
<feature type="transmembrane region" description="Helical" evidence="6">
    <location>
        <begin position="221"/>
        <end position="239"/>
    </location>
</feature>
<feature type="compositionally biased region" description="Polar residues" evidence="7">
    <location>
        <begin position="928"/>
        <end position="948"/>
    </location>
</feature>
<dbReference type="PANTHER" id="PTHR12372">
    <property type="entry name" value="PECANEX"/>
    <property type="match status" value="1"/>
</dbReference>
<evidence type="ECO:0000313" key="10">
    <source>
        <dbReference type="Proteomes" id="UP001347796"/>
    </source>
</evidence>
<keyword evidence="10" id="KW-1185">Reference proteome</keyword>
<name>A0AAN8JU33_PATCE</name>
<evidence type="ECO:0000313" key="9">
    <source>
        <dbReference type="EMBL" id="KAK6181580.1"/>
    </source>
</evidence>
<evidence type="ECO:0000256" key="5">
    <source>
        <dbReference type="ARBA" id="ARBA00023136"/>
    </source>
</evidence>
<dbReference type="Pfam" id="PF05041">
    <property type="entry name" value="Pecanex_C"/>
    <property type="match status" value="1"/>
</dbReference>
<keyword evidence="3 6" id="KW-0812">Transmembrane</keyword>
<dbReference type="PANTHER" id="PTHR12372:SF6">
    <property type="entry name" value="PECANEX-LIKE PROTEIN 4"/>
    <property type="match status" value="1"/>
</dbReference>
<gene>
    <name evidence="9" type="ORF">SNE40_009406</name>
</gene>
<feature type="transmembrane region" description="Helical" evidence="6">
    <location>
        <begin position="251"/>
        <end position="279"/>
    </location>
</feature>
<evidence type="ECO:0000256" key="7">
    <source>
        <dbReference type="SAM" id="MobiDB-lite"/>
    </source>
</evidence>
<protein>
    <recommendedName>
        <fullName evidence="6">Pecanex-like protein</fullName>
    </recommendedName>
</protein>